<reference evidence="1" key="1">
    <citation type="submission" date="2021-01" db="EMBL/GenBank/DDBJ databases">
        <authorList>
            <consortium name="Genoscope - CEA"/>
            <person name="William W."/>
        </authorList>
    </citation>
    <scope>NUCLEOTIDE SEQUENCE</scope>
</reference>
<name>A0A817B7K1_BRANA</name>
<sequence>MPYLHIFRRRLDVVSAFYHHLKQSELRVHIIGGDDILSNHPGVWDATAAAEQPTSGGSNADEHLVPLKSSSSDGTKILDIFEWTNNTAAVDKLWLQLKRSLREVPIVKRKSNGMSMMFLMPPRACELKELQKRCTKCFYYKEMEKFSQYDAMPSFHQDIKHYIIYKKKITLYI</sequence>
<dbReference type="Proteomes" id="UP001295469">
    <property type="component" value="Chromosome A10"/>
</dbReference>
<gene>
    <name evidence="1" type="ORF">DARMORV10_A10P04960.1</name>
</gene>
<organism evidence="1">
    <name type="scientific">Brassica napus</name>
    <name type="common">Rape</name>
    <dbReference type="NCBI Taxonomy" id="3708"/>
    <lineage>
        <taxon>Eukaryota</taxon>
        <taxon>Viridiplantae</taxon>
        <taxon>Streptophyta</taxon>
        <taxon>Embryophyta</taxon>
        <taxon>Tracheophyta</taxon>
        <taxon>Spermatophyta</taxon>
        <taxon>Magnoliopsida</taxon>
        <taxon>eudicotyledons</taxon>
        <taxon>Gunneridae</taxon>
        <taxon>Pentapetalae</taxon>
        <taxon>rosids</taxon>
        <taxon>malvids</taxon>
        <taxon>Brassicales</taxon>
        <taxon>Brassicaceae</taxon>
        <taxon>Brassiceae</taxon>
        <taxon>Brassica</taxon>
    </lineage>
</organism>
<proteinExistence type="predicted"/>
<dbReference type="AlphaFoldDB" id="A0A817B7K1"/>
<dbReference type="EMBL" id="HG994364">
    <property type="protein sequence ID" value="CAF2314560.1"/>
    <property type="molecule type" value="Genomic_DNA"/>
</dbReference>
<accession>A0A817B7K1</accession>
<protein>
    <submittedName>
        <fullName evidence="1">(rape) hypothetical protein</fullName>
    </submittedName>
</protein>
<evidence type="ECO:0000313" key="1">
    <source>
        <dbReference type="EMBL" id="CAF2314560.1"/>
    </source>
</evidence>